<organism evidence="2 3">
    <name type="scientific">Coleofasciculus chthonoplastes PCC 7420</name>
    <dbReference type="NCBI Taxonomy" id="118168"/>
    <lineage>
        <taxon>Bacteria</taxon>
        <taxon>Bacillati</taxon>
        <taxon>Cyanobacteriota</taxon>
        <taxon>Cyanophyceae</taxon>
        <taxon>Coleofasciculales</taxon>
        <taxon>Coleofasciculaceae</taxon>
        <taxon>Coleofasciculus</taxon>
    </lineage>
</organism>
<dbReference type="EMBL" id="DS989848">
    <property type="protein sequence ID" value="EDX75864.1"/>
    <property type="molecule type" value="Genomic_DNA"/>
</dbReference>
<gene>
    <name evidence="2" type="ORF">MC7420_6519</name>
</gene>
<accession>B4VR32</accession>
<dbReference type="AlphaFoldDB" id="B4VR32"/>
<dbReference type="eggNOG" id="ENOG502ZJS9">
    <property type="taxonomic scope" value="Bacteria"/>
</dbReference>
<evidence type="ECO:0000313" key="2">
    <source>
        <dbReference type="EMBL" id="EDX75864.1"/>
    </source>
</evidence>
<name>B4VR32_9CYAN</name>
<dbReference type="Proteomes" id="UP000003835">
    <property type="component" value="Unassembled WGS sequence"/>
</dbReference>
<keyword evidence="3" id="KW-1185">Reference proteome</keyword>
<reference evidence="2 3" key="1">
    <citation type="submission" date="2008-07" db="EMBL/GenBank/DDBJ databases">
        <authorList>
            <person name="Tandeau de Marsac N."/>
            <person name="Ferriera S."/>
            <person name="Johnson J."/>
            <person name="Kravitz S."/>
            <person name="Beeson K."/>
            <person name="Sutton G."/>
            <person name="Rogers Y.-H."/>
            <person name="Friedman R."/>
            <person name="Frazier M."/>
            <person name="Venter J.C."/>
        </authorList>
    </citation>
    <scope>NUCLEOTIDE SEQUENCE [LARGE SCALE GENOMIC DNA]</scope>
    <source>
        <strain evidence="2 3">PCC 7420</strain>
    </source>
</reference>
<evidence type="ECO:0000313" key="3">
    <source>
        <dbReference type="Proteomes" id="UP000003835"/>
    </source>
</evidence>
<dbReference type="HOGENOM" id="CLU_2104814_0_0_3"/>
<protein>
    <submittedName>
        <fullName evidence="2">Uncharacterized protein</fullName>
    </submittedName>
</protein>
<evidence type="ECO:0000256" key="1">
    <source>
        <dbReference type="SAM" id="MobiDB-lite"/>
    </source>
</evidence>
<proteinExistence type="predicted"/>
<dbReference type="STRING" id="118168.MC7420_6519"/>
<feature type="compositionally biased region" description="Low complexity" evidence="1">
    <location>
        <begin position="105"/>
        <end position="115"/>
    </location>
</feature>
<dbReference type="RefSeq" id="WP_006101001.1">
    <property type="nucleotide sequence ID" value="NZ_DS989848.1"/>
</dbReference>
<feature type="region of interest" description="Disordered" evidence="1">
    <location>
        <begin position="71"/>
        <end position="115"/>
    </location>
</feature>
<sequence length="115" mass="13125">MISKKRIAKFLELLHQQSSIFADCTQETWAELDQKLAQFGDEDYEEIEDAILDWLDDHDYDTIKVALQTIKKDPLGDNETPPPPPESEQPITNTALRSAIKDAQSQHQQQSQSSK</sequence>